<accession>A0A421D531</accession>
<dbReference type="OrthoDB" id="4177740at2759"/>
<reference evidence="1 2" key="1">
    <citation type="submission" date="2018-08" db="EMBL/GenBank/DDBJ databases">
        <title>Draft genome sequences of two Aspergillus turcosus clinical strains isolated from bronchoalveolar lavage fluid: one azole-susceptible and the other azole-resistant.</title>
        <authorList>
            <person name="Parent-Michaud M."/>
            <person name="Dufresne P.J."/>
            <person name="Fournier E."/>
            <person name="Martineau C."/>
            <person name="Moreira S."/>
            <person name="Perkins V."/>
            <person name="De Repentigny L."/>
            <person name="Dufresne S.F."/>
        </authorList>
    </citation>
    <scope>NUCLEOTIDE SEQUENCE [LARGE SCALE GENOMIC DNA]</scope>
    <source>
        <strain evidence="1">HMR AF 1038</strain>
    </source>
</reference>
<protein>
    <submittedName>
        <fullName evidence="1">Uncharacterized protein</fullName>
    </submittedName>
</protein>
<dbReference type="AlphaFoldDB" id="A0A421D531"/>
<keyword evidence="2" id="KW-1185">Reference proteome</keyword>
<dbReference type="Proteomes" id="UP000215289">
    <property type="component" value="Unassembled WGS sequence"/>
</dbReference>
<name>A0A421D531_9EURO</name>
<organism evidence="1 2">
    <name type="scientific">Aspergillus turcosus</name>
    <dbReference type="NCBI Taxonomy" id="1245748"/>
    <lineage>
        <taxon>Eukaryota</taxon>
        <taxon>Fungi</taxon>
        <taxon>Dikarya</taxon>
        <taxon>Ascomycota</taxon>
        <taxon>Pezizomycotina</taxon>
        <taxon>Eurotiomycetes</taxon>
        <taxon>Eurotiomycetidae</taxon>
        <taxon>Eurotiales</taxon>
        <taxon>Aspergillaceae</taxon>
        <taxon>Aspergillus</taxon>
        <taxon>Aspergillus subgen. Fumigati</taxon>
    </lineage>
</organism>
<sequence>MASIRKKISHLNLPSLSSLNLGGRSSAKEKKRDAYLEGLYELWERVSTVETPRLDPDSFNEFRIVCVNLLHEPFTIEASNTPSFFRRMPQEKLHEYQIDMDDQETALDVSDEKDLWSLNRQVLRELDPVGLAASIATAIRIAFNSHERKTSDGKQVTLKQISGWKKADFGRGIFHDAFDDDILHSKHWYPEDAWESVKPEDQPHVMLTLAHEYEVKDDSLLRGEVLAIVATMVTRLESESFKHHSIIPVMVLSFTAERKGRILQAYFADNGLVVYKSRLFSFNESEGATSAEFFLRFERKCFPDRPDVLVCAKDTSE</sequence>
<dbReference type="EMBL" id="NIDN02000085">
    <property type="protein sequence ID" value="RLL97217.1"/>
    <property type="molecule type" value="Genomic_DNA"/>
</dbReference>
<comment type="caution">
    <text evidence="1">The sequence shown here is derived from an EMBL/GenBank/DDBJ whole genome shotgun (WGS) entry which is preliminary data.</text>
</comment>
<gene>
    <name evidence="1" type="ORF">CFD26_106919</name>
</gene>
<proteinExistence type="predicted"/>
<evidence type="ECO:0000313" key="2">
    <source>
        <dbReference type="Proteomes" id="UP000215289"/>
    </source>
</evidence>
<dbReference type="STRING" id="1245748.A0A421D531"/>
<evidence type="ECO:0000313" key="1">
    <source>
        <dbReference type="EMBL" id="RLL97217.1"/>
    </source>
</evidence>